<feature type="chain" id="PRO_5006417045" evidence="4">
    <location>
        <begin position="32"/>
        <end position="424"/>
    </location>
</feature>
<protein>
    <submittedName>
        <fullName evidence="5">Sugar transport system, sugar-binding protein</fullName>
    </submittedName>
</protein>
<dbReference type="GO" id="GO:1901982">
    <property type="term" value="F:maltose binding"/>
    <property type="evidence" value="ECO:0007669"/>
    <property type="project" value="TreeGrafter"/>
</dbReference>
<dbReference type="PANTHER" id="PTHR30061">
    <property type="entry name" value="MALTOSE-BINDING PERIPLASMIC PROTEIN"/>
    <property type="match status" value="1"/>
</dbReference>
<dbReference type="PANTHER" id="PTHR30061:SF50">
    <property type="entry name" value="MALTOSE_MALTODEXTRIN-BINDING PERIPLASMIC PROTEIN"/>
    <property type="match status" value="1"/>
</dbReference>
<comment type="similarity">
    <text evidence="1">Belongs to the bacterial solute-binding protein 1 family.</text>
</comment>
<dbReference type="GO" id="GO:0042956">
    <property type="term" value="P:maltodextrin transmembrane transport"/>
    <property type="evidence" value="ECO:0007669"/>
    <property type="project" value="TreeGrafter"/>
</dbReference>
<name>A0A0R2FKU9_9LACO</name>
<evidence type="ECO:0000256" key="3">
    <source>
        <dbReference type="ARBA" id="ARBA00022729"/>
    </source>
</evidence>
<keyword evidence="3 4" id="KW-0732">Signal</keyword>
<sequence length="424" mass="46435">MKLFTKRTVLGAATALASLSLVACGSSQSTAGDSTTDFKGQELKIGIWLGSDAEKAGMKDMVDGFEKETGAKVTEKVYTDFNTQIQADLSGHRAPDVWYMDSSMYPFFQSQGVLEPLDKEDLLADKFYPTLTKAYTTDGKLYGVPKDTSTLGLYVNKEMLTKTNTAIEDVPKSYEDMIDWLPGFQAKLDEAYGKGKVHAMAYNQDMARNLYIMQRNGGQPIKKNGDANLASNAVVKNLELYKDLVATGAVVTPQEIGQGDNGTAFGAGKIAMMEEGNWTYPVQQEQYKTDFTVLPMLSYEGKQGGMIFTVGWGEYVNSKVKPLANAWLKYVTSEKVMEQYIKTTGTLPSRPDVAEAAKLTDNADLNVHLEANDYSTVWQDGTTLPTVNTSYQNFVGKAMKGETSLKAAMTQADDQANAAIEKSK</sequence>
<dbReference type="EMBL" id="AYZJ01000014">
    <property type="protein sequence ID" value="KRN25308.1"/>
    <property type="molecule type" value="Genomic_DNA"/>
</dbReference>
<comment type="caution">
    <text evidence="5">The sequence shown here is derived from an EMBL/GenBank/DDBJ whole genome shotgun (WGS) entry which is preliminary data.</text>
</comment>
<dbReference type="PROSITE" id="PS51257">
    <property type="entry name" value="PROKAR_LIPOPROTEIN"/>
    <property type="match status" value="1"/>
</dbReference>
<evidence type="ECO:0000313" key="5">
    <source>
        <dbReference type="EMBL" id="KRN25308.1"/>
    </source>
</evidence>
<proteinExistence type="inferred from homology"/>
<evidence type="ECO:0000256" key="2">
    <source>
        <dbReference type="ARBA" id="ARBA00022448"/>
    </source>
</evidence>
<dbReference type="SUPFAM" id="SSF53850">
    <property type="entry name" value="Periplasmic binding protein-like II"/>
    <property type="match status" value="1"/>
</dbReference>
<accession>A0A0R2FKU9</accession>
<dbReference type="AlphaFoldDB" id="A0A0R2FKU9"/>
<evidence type="ECO:0000256" key="4">
    <source>
        <dbReference type="SAM" id="SignalP"/>
    </source>
</evidence>
<keyword evidence="5" id="KW-0762">Sugar transport</keyword>
<keyword evidence="6" id="KW-1185">Reference proteome</keyword>
<dbReference type="GO" id="GO:0055052">
    <property type="term" value="C:ATP-binding cassette (ABC) transporter complex, substrate-binding subunit-containing"/>
    <property type="evidence" value="ECO:0007669"/>
    <property type="project" value="TreeGrafter"/>
</dbReference>
<dbReference type="InterPro" id="IPR006059">
    <property type="entry name" value="SBP"/>
</dbReference>
<dbReference type="Pfam" id="PF13416">
    <property type="entry name" value="SBP_bac_8"/>
    <property type="match status" value="1"/>
</dbReference>
<keyword evidence="2" id="KW-0813">Transport</keyword>
<evidence type="ECO:0000256" key="1">
    <source>
        <dbReference type="ARBA" id="ARBA00008520"/>
    </source>
</evidence>
<dbReference type="PATRIC" id="fig|1423730.4.peg.700"/>
<dbReference type="GO" id="GO:0015768">
    <property type="term" value="P:maltose transport"/>
    <property type="evidence" value="ECO:0007669"/>
    <property type="project" value="TreeGrafter"/>
</dbReference>
<dbReference type="Gene3D" id="3.40.190.10">
    <property type="entry name" value="Periplasmic binding protein-like II"/>
    <property type="match status" value="1"/>
</dbReference>
<evidence type="ECO:0000313" key="6">
    <source>
        <dbReference type="Proteomes" id="UP000050865"/>
    </source>
</evidence>
<dbReference type="Proteomes" id="UP000050865">
    <property type="component" value="Unassembled WGS sequence"/>
</dbReference>
<dbReference type="STRING" id="1423730.FC75_GL000670"/>
<organism evidence="5 6">
    <name type="scientific">Lacticaseibacillus camelliae DSM 22697 = JCM 13995</name>
    <dbReference type="NCBI Taxonomy" id="1423730"/>
    <lineage>
        <taxon>Bacteria</taxon>
        <taxon>Bacillati</taxon>
        <taxon>Bacillota</taxon>
        <taxon>Bacilli</taxon>
        <taxon>Lactobacillales</taxon>
        <taxon>Lactobacillaceae</taxon>
        <taxon>Lacticaseibacillus</taxon>
    </lineage>
</organism>
<dbReference type="RefSeq" id="WP_056989004.1">
    <property type="nucleotide sequence ID" value="NZ_AYZJ01000014.1"/>
</dbReference>
<gene>
    <name evidence="5" type="ORF">FC75_GL000670</name>
</gene>
<reference evidence="5 6" key="1">
    <citation type="journal article" date="2015" name="Genome Announc.">
        <title>Expanding the biotechnology potential of lactobacilli through comparative genomics of 213 strains and associated genera.</title>
        <authorList>
            <person name="Sun Z."/>
            <person name="Harris H.M."/>
            <person name="McCann A."/>
            <person name="Guo C."/>
            <person name="Argimon S."/>
            <person name="Zhang W."/>
            <person name="Yang X."/>
            <person name="Jeffery I.B."/>
            <person name="Cooney J.C."/>
            <person name="Kagawa T.F."/>
            <person name="Liu W."/>
            <person name="Song Y."/>
            <person name="Salvetti E."/>
            <person name="Wrobel A."/>
            <person name="Rasinkangas P."/>
            <person name="Parkhill J."/>
            <person name="Rea M.C."/>
            <person name="O'Sullivan O."/>
            <person name="Ritari J."/>
            <person name="Douillard F.P."/>
            <person name="Paul Ross R."/>
            <person name="Yang R."/>
            <person name="Briner A.E."/>
            <person name="Felis G.E."/>
            <person name="de Vos W.M."/>
            <person name="Barrangou R."/>
            <person name="Klaenhammer T.R."/>
            <person name="Caufield P.W."/>
            <person name="Cui Y."/>
            <person name="Zhang H."/>
            <person name="O'Toole P.W."/>
        </authorList>
    </citation>
    <scope>NUCLEOTIDE SEQUENCE [LARGE SCALE GENOMIC DNA]</scope>
    <source>
        <strain evidence="5 6">DSM 22697</strain>
    </source>
</reference>
<feature type="signal peptide" evidence="4">
    <location>
        <begin position="1"/>
        <end position="31"/>
    </location>
</feature>